<dbReference type="Gene3D" id="3.30.420.40">
    <property type="match status" value="2"/>
</dbReference>
<dbReference type="Proteomes" id="UP000026922">
    <property type="component" value="Unassembled WGS sequence"/>
</dbReference>
<dbReference type="GO" id="GO:0140662">
    <property type="term" value="F:ATP-dependent protein folding chaperone"/>
    <property type="evidence" value="ECO:0007669"/>
    <property type="project" value="InterPro"/>
</dbReference>
<sequence>MRIAVEALTGQASKKVSSSRKEAVGIDFGTTYCVAALAFESSKARVLVSSKGALIPSEIITPQGEFVRSVKRKLAHTSLIDSSALGYMDAAVKIFRIIAEHVYEALGHEVSCAVITVPAYFDDLQRSQIHKAATMAGFEVLRLINEPTAAAIAYGLGHALQGKYIVYDWGGGTFDVSILDIRQGVFRVLATGGDTALGGDDLDFCIAQNIAPFGWSDQTFSQRQSWIQKAKYLKESLCVDSALSSLETNVTPEDIENWCLPFIQRTLEICKDTLDRAELSFKDIQKVVLVGGSTRIPFVLKHLQYLWGEKIDRALHPEYAVAQGAALQAYQLTHECSFLLMDVSPLTLGVEVLGGMVETLIPRNTPLPFEYTYKFTTAVDGQTKIRLHIVQGEKEFAKNCRSLGIFELSGIDALPKGMARIELKCYLTVDGELELEAKEYKKEGEGAKAFLTINTVRSLNDENIEKELTALSADDGSEVLLRIWTQKHQQASDGLEQMEKILQHCPYIFSKEEYEEMIKICESFSDFLKKVPVQYSQALQEISENWENFSILILPYIERHLTYVLKQTLENA</sequence>
<evidence type="ECO:0000256" key="1">
    <source>
        <dbReference type="ARBA" id="ARBA00007381"/>
    </source>
</evidence>
<accession>A0A061JGE4</accession>
<dbReference type="Pfam" id="PF00012">
    <property type="entry name" value="HSP70"/>
    <property type="match status" value="1"/>
</dbReference>
<dbReference type="GO" id="GO:0005524">
    <property type="term" value="F:ATP binding"/>
    <property type="evidence" value="ECO:0007669"/>
    <property type="project" value="UniProtKB-KW"/>
</dbReference>
<dbReference type="FunFam" id="3.30.420.40:FF:000545">
    <property type="entry name" value="Endoplasmic reticulum chaperone BiP"/>
    <property type="match status" value="1"/>
</dbReference>
<dbReference type="EMBL" id="ARPM03000114">
    <property type="protein sequence ID" value="ETZ05101.1"/>
    <property type="molecule type" value="Genomic_DNA"/>
</dbReference>
<evidence type="ECO:0000256" key="3">
    <source>
        <dbReference type="ARBA" id="ARBA00022840"/>
    </source>
</evidence>
<gene>
    <name evidence="5" type="ORF">K737_300452</name>
</gene>
<dbReference type="SUPFAM" id="SSF53067">
    <property type="entry name" value="Actin-like ATPase domain"/>
    <property type="match status" value="1"/>
</dbReference>
<keyword evidence="2 4" id="KW-0547">Nucleotide-binding</keyword>
<dbReference type="Gene3D" id="3.90.640.10">
    <property type="entry name" value="Actin, Chain A, domain 4"/>
    <property type="match status" value="1"/>
</dbReference>
<dbReference type="PROSITE" id="PS01036">
    <property type="entry name" value="HSP70_3"/>
    <property type="match status" value="1"/>
</dbReference>
<comment type="similarity">
    <text evidence="1 4">Belongs to the heat shock protein 70 family.</text>
</comment>
<organism evidence="5 6">
    <name type="scientific">Holospora undulata HU1</name>
    <dbReference type="NCBI Taxonomy" id="1321371"/>
    <lineage>
        <taxon>Bacteria</taxon>
        <taxon>Pseudomonadati</taxon>
        <taxon>Pseudomonadota</taxon>
        <taxon>Alphaproteobacteria</taxon>
        <taxon>Holosporales</taxon>
        <taxon>Holosporaceae</taxon>
        <taxon>Holospora</taxon>
    </lineage>
</organism>
<dbReference type="InterPro" id="IPR018181">
    <property type="entry name" value="Heat_shock_70_CS"/>
</dbReference>
<dbReference type="Gene3D" id="2.60.34.10">
    <property type="entry name" value="Substrate Binding Domain Of DNAk, Chain A, domain 1"/>
    <property type="match status" value="1"/>
</dbReference>
<proteinExistence type="inferred from homology"/>
<evidence type="ECO:0000256" key="4">
    <source>
        <dbReference type="RuleBase" id="RU003322"/>
    </source>
</evidence>
<protein>
    <recommendedName>
        <fullName evidence="7">Chaperone protein HscA</fullName>
    </recommendedName>
</protein>
<dbReference type="AlphaFoldDB" id="A0A061JGE4"/>
<dbReference type="RefSeq" id="WP_023491414.1">
    <property type="nucleotide sequence ID" value="NZ_ARPM03000114.1"/>
</dbReference>
<reference evidence="5 6" key="1">
    <citation type="journal article" date="2013" name="Genome Announc.">
        <title>Draft Genome Sequence of Holospora undulata Strain HU1, a Micronucleus-Specific Symbiont of the Ciliate Paramecium caudatum.</title>
        <authorList>
            <person name="Dohra H."/>
            <person name="Suzuki H."/>
            <person name="Suzuki T."/>
            <person name="Tanaka K."/>
            <person name="Fujishima M."/>
        </authorList>
    </citation>
    <scope>NUCLEOTIDE SEQUENCE [LARGE SCALE GENOMIC DNA]</scope>
    <source>
        <strain evidence="5 6">HU1</strain>
    </source>
</reference>
<keyword evidence="3 4" id="KW-0067">ATP-binding</keyword>
<dbReference type="InterPro" id="IPR043129">
    <property type="entry name" value="ATPase_NBD"/>
</dbReference>
<evidence type="ECO:0008006" key="7">
    <source>
        <dbReference type="Google" id="ProtNLM"/>
    </source>
</evidence>
<evidence type="ECO:0000256" key="2">
    <source>
        <dbReference type="ARBA" id="ARBA00022741"/>
    </source>
</evidence>
<dbReference type="InterPro" id="IPR013126">
    <property type="entry name" value="Hsp_70_fam"/>
</dbReference>
<dbReference type="SUPFAM" id="SSF100920">
    <property type="entry name" value="Heat shock protein 70kD (HSP70), peptide-binding domain"/>
    <property type="match status" value="1"/>
</dbReference>
<evidence type="ECO:0000313" key="6">
    <source>
        <dbReference type="Proteomes" id="UP000026922"/>
    </source>
</evidence>
<name>A0A061JGE4_9PROT</name>
<dbReference type="PRINTS" id="PR00301">
    <property type="entry name" value="HEATSHOCK70"/>
</dbReference>
<dbReference type="PANTHER" id="PTHR19375">
    <property type="entry name" value="HEAT SHOCK PROTEIN 70KDA"/>
    <property type="match status" value="1"/>
</dbReference>
<dbReference type="InterPro" id="IPR029047">
    <property type="entry name" value="HSP70_peptide-bd_sf"/>
</dbReference>
<keyword evidence="6" id="KW-1185">Reference proteome</keyword>
<evidence type="ECO:0000313" key="5">
    <source>
        <dbReference type="EMBL" id="ETZ05101.1"/>
    </source>
</evidence>
<comment type="caution">
    <text evidence="5">The sequence shown here is derived from an EMBL/GenBank/DDBJ whole genome shotgun (WGS) entry which is preliminary data.</text>
</comment>